<reference evidence="2" key="1">
    <citation type="journal article" date="2020" name="Nat. Commun.">
        <title>Large-scale genome sequencing of mycorrhizal fungi provides insights into the early evolution of symbiotic traits.</title>
        <authorList>
            <person name="Miyauchi S."/>
            <person name="Kiss E."/>
            <person name="Kuo A."/>
            <person name="Drula E."/>
            <person name="Kohler A."/>
            <person name="Sanchez-Garcia M."/>
            <person name="Morin E."/>
            <person name="Andreopoulos B."/>
            <person name="Barry K.W."/>
            <person name="Bonito G."/>
            <person name="Buee M."/>
            <person name="Carver A."/>
            <person name="Chen C."/>
            <person name="Cichocki N."/>
            <person name="Clum A."/>
            <person name="Culley D."/>
            <person name="Crous P.W."/>
            <person name="Fauchery L."/>
            <person name="Girlanda M."/>
            <person name="Hayes R.D."/>
            <person name="Keri Z."/>
            <person name="LaButti K."/>
            <person name="Lipzen A."/>
            <person name="Lombard V."/>
            <person name="Magnuson J."/>
            <person name="Maillard F."/>
            <person name="Murat C."/>
            <person name="Nolan M."/>
            <person name="Ohm R.A."/>
            <person name="Pangilinan J."/>
            <person name="Pereira M.F."/>
            <person name="Perotto S."/>
            <person name="Peter M."/>
            <person name="Pfister S."/>
            <person name="Riley R."/>
            <person name="Sitrit Y."/>
            <person name="Stielow J.B."/>
            <person name="Szollosi G."/>
            <person name="Zifcakova L."/>
            <person name="Stursova M."/>
            <person name="Spatafora J.W."/>
            <person name="Tedersoo L."/>
            <person name="Vaario L.M."/>
            <person name="Yamada A."/>
            <person name="Yan M."/>
            <person name="Wang P."/>
            <person name="Xu J."/>
            <person name="Bruns T."/>
            <person name="Baldrian P."/>
            <person name="Vilgalys R."/>
            <person name="Dunand C."/>
            <person name="Henrissat B."/>
            <person name="Grigoriev I.V."/>
            <person name="Hibbett D."/>
            <person name="Nagy L.G."/>
            <person name="Martin F.M."/>
        </authorList>
    </citation>
    <scope>NUCLEOTIDE SEQUENCE</scope>
    <source>
        <strain evidence="2">UP504</strain>
    </source>
</reference>
<proteinExistence type="predicted"/>
<organism evidence="2 3">
    <name type="scientific">Hydnum rufescens UP504</name>
    <dbReference type="NCBI Taxonomy" id="1448309"/>
    <lineage>
        <taxon>Eukaryota</taxon>
        <taxon>Fungi</taxon>
        <taxon>Dikarya</taxon>
        <taxon>Basidiomycota</taxon>
        <taxon>Agaricomycotina</taxon>
        <taxon>Agaricomycetes</taxon>
        <taxon>Cantharellales</taxon>
        <taxon>Hydnaceae</taxon>
        <taxon>Hydnum</taxon>
    </lineage>
</organism>
<feature type="region of interest" description="Disordered" evidence="1">
    <location>
        <begin position="46"/>
        <end position="67"/>
    </location>
</feature>
<keyword evidence="3" id="KW-1185">Reference proteome</keyword>
<evidence type="ECO:0000313" key="2">
    <source>
        <dbReference type="EMBL" id="KAF9512583.1"/>
    </source>
</evidence>
<gene>
    <name evidence="2" type="ORF">BS47DRAFT_1045329</name>
</gene>
<feature type="compositionally biased region" description="Polar residues" evidence="1">
    <location>
        <begin position="46"/>
        <end position="55"/>
    </location>
</feature>
<dbReference type="Proteomes" id="UP000886523">
    <property type="component" value="Unassembled WGS sequence"/>
</dbReference>
<evidence type="ECO:0000313" key="3">
    <source>
        <dbReference type="Proteomes" id="UP000886523"/>
    </source>
</evidence>
<evidence type="ECO:0000256" key="1">
    <source>
        <dbReference type="SAM" id="MobiDB-lite"/>
    </source>
</evidence>
<dbReference type="AlphaFoldDB" id="A0A9P6AV53"/>
<protein>
    <submittedName>
        <fullName evidence="2">Uncharacterized protein</fullName>
    </submittedName>
</protein>
<accession>A0A9P6AV53</accession>
<name>A0A9P6AV53_9AGAM</name>
<comment type="caution">
    <text evidence="2">The sequence shown here is derived from an EMBL/GenBank/DDBJ whole genome shotgun (WGS) entry which is preliminary data.</text>
</comment>
<sequence length="67" mass="7355">MLYVNTNVDHFLEVNYQQHIMLTMLAVVESCQGQVLSTDSPTVPASMWDSLNPTNPAIDGGESNICN</sequence>
<dbReference type="EMBL" id="MU128984">
    <property type="protein sequence ID" value="KAF9512583.1"/>
    <property type="molecule type" value="Genomic_DNA"/>
</dbReference>